<proteinExistence type="predicted"/>
<feature type="domain" description="Protein kinase" evidence="1">
    <location>
        <begin position="11"/>
        <end position="125"/>
    </location>
</feature>
<sequence length="125" mass="14996">MVLKKENNYKFSNLKKIGEGEFENISKAIWIRQNHQLEITGAIKKLINDDIYKFKQKLKIIKKVCKNSKHQNIIKFYKTTTIQNYSFHMDFQFANKGNLQTYLKKLFEKLIWIQKLQMAYEISKG</sequence>
<dbReference type="PROSITE" id="PS50011">
    <property type="entry name" value="PROTEIN_KINASE_DOM"/>
    <property type="match status" value="1"/>
</dbReference>
<evidence type="ECO:0000259" key="1">
    <source>
        <dbReference type="PROSITE" id="PS50011"/>
    </source>
</evidence>
<dbReference type="InterPro" id="IPR000719">
    <property type="entry name" value="Prot_kinase_dom"/>
</dbReference>
<feature type="non-terminal residue" evidence="2">
    <location>
        <position position="125"/>
    </location>
</feature>
<evidence type="ECO:0000313" key="2">
    <source>
        <dbReference type="EMBL" id="CAG8832283.1"/>
    </source>
</evidence>
<keyword evidence="3" id="KW-1185">Reference proteome</keyword>
<gene>
    <name evidence="2" type="ORF">GMARGA_LOCUS30982</name>
</gene>
<protein>
    <submittedName>
        <fullName evidence="2">28607_t:CDS:1</fullName>
    </submittedName>
</protein>
<organism evidence="2 3">
    <name type="scientific">Gigaspora margarita</name>
    <dbReference type="NCBI Taxonomy" id="4874"/>
    <lineage>
        <taxon>Eukaryota</taxon>
        <taxon>Fungi</taxon>
        <taxon>Fungi incertae sedis</taxon>
        <taxon>Mucoromycota</taxon>
        <taxon>Glomeromycotina</taxon>
        <taxon>Glomeromycetes</taxon>
        <taxon>Diversisporales</taxon>
        <taxon>Gigasporaceae</taxon>
        <taxon>Gigaspora</taxon>
    </lineage>
</organism>
<dbReference type="Pfam" id="PF07714">
    <property type="entry name" value="PK_Tyr_Ser-Thr"/>
    <property type="match status" value="1"/>
</dbReference>
<accession>A0ABN7WH54</accession>
<dbReference type="Proteomes" id="UP000789901">
    <property type="component" value="Unassembled WGS sequence"/>
</dbReference>
<reference evidence="2 3" key="1">
    <citation type="submission" date="2021-06" db="EMBL/GenBank/DDBJ databases">
        <authorList>
            <person name="Kallberg Y."/>
            <person name="Tangrot J."/>
            <person name="Rosling A."/>
        </authorList>
    </citation>
    <scope>NUCLEOTIDE SEQUENCE [LARGE SCALE GENOMIC DNA]</scope>
    <source>
        <strain evidence="2 3">120-4 pot B 10/14</strain>
    </source>
</reference>
<dbReference type="Gene3D" id="1.10.510.10">
    <property type="entry name" value="Transferase(Phosphotransferase) domain 1"/>
    <property type="match status" value="1"/>
</dbReference>
<comment type="caution">
    <text evidence="2">The sequence shown here is derived from an EMBL/GenBank/DDBJ whole genome shotgun (WGS) entry which is preliminary data.</text>
</comment>
<dbReference type="EMBL" id="CAJVQB010045036">
    <property type="protein sequence ID" value="CAG8832283.1"/>
    <property type="molecule type" value="Genomic_DNA"/>
</dbReference>
<name>A0ABN7WH54_GIGMA</name>
<evidence type="ECO:0000313" key="3">
    <source>
        <dbReference type="Proteomes" id="UP000789901"/>
    </source>
</evidence>
<dbReference type="InterPro" id="IPR001245">
    <property type="entry name" value="Ser-Thr/Tyr_kinase_cat_dom"/>
</dbReference>
<dbReference type="SUPFAM" id="SSF56112">
    <property type="entry name" value="Protein kinase-like (PK-like)"/>
    <property type="match status" value="1"/>
</dbReference>
<dbReference type="InterPro" id="IPR011009">
    <property type="entry name" value="Kinase-like_dom_sf"/>
</dbReference>